<name>A0A1E3LTN0_9SPHN</name>
<dbReference type="AlphaFoldDB" id="A0A1E3LTN0"/>
<organism evidence="1 2">
    <name type="scientific">Sphingomonas turrisvirgatae</name>
    <dbReference type="NCBI Taxonomy" id="1888892"/>
    <lineage>
        <taxon>Bacteria</taxon>
        <taxon>Pseudomonadati</taxon>
        <taxon>Pseudomonadota</taxon>
        <taxon>Alphaproteobacteria</taxon>
        <taxon>Sphingomonadales</taxon>
        <taxon>Sphingomonadaceae</taxon>
        <taxon>Sphingomonas</taxon>
    </lineage>
</organism>
<reference evidence="1 2" key="1">
    <citation type="submission" date="2016-08" db="EMBL/GenBank/DDBJ databases">
        <title>Draft genome of the agarase producing Sphingomonas sp. MCT13.</title>
        <authorList>
            <person name="D'Andrea M.M."/>
            <person name="Rossolini G.M."/>
            <person name="Thaller M.C."/>
        </authorList>
    </citation>
    <scope>NUCLEOTIDE SEQUENCE [LARGE SCALE GENOMIC DNA]</scope>
    <source>
        <strain evidence="1 2">MCT13</strain>
    </source>
</reference>
<proteinExistence type="predicted"/>
<dbReference type="EMBL" id="MDDS01000036">
    <property type="protein sequence ID" value="ODP37106.1"/>
    <property type="molecule type" value="Genomic_DNA"/>
</dbReference>
<dbReference type="Proteomes" id="UP000094487">
    <property type="component" value="Unassembled WGS sequence"/>
</dbReference>
<comment type="caution">
    <text evidence="1">The sequence shown here is derived from an EMBL/GenBank/DDBJ whole genome shotgun (WGS) entry which is preliminary data.</text>
</comment>
<keyword evidence="2" id="KW-1185">Reference proteome</keyword>
<accession>A0A1E3LTN0</accession>
<gene>
    <name evidence="1" type="ORF">BFL28_18630</name>
</gene>
<protein>
    <submittedName>
        <fullName evidence="1">Uncharacterized protein</fullName>
    </submittedName>
</protein>
<sequence>MFVEQAWIVAALLALHRLYTAAMAPITFAIVPRHWTYRTDELDGADIRKMMEAFRTDLYKAGARAAGGWLYVFLHGEYDGEHGVFRLHLHGLCSREMIPVLRALREFWRYKTSKCEKDGSRAAIYRPIRMRLKPLYNMPAPISYIVKAFWPSRPVFIGADGTRRRVRSGQRIPEPHHSQVLLWLDRWKVTDLELLIGLRRTKSGFVRTQRGMR</sequence>
<evidence type="ECO:0000313" key="2">
    <source>
        <dbReference type="Proteomes" id="UP000094487"/>
    </source>
</evidence>
<evidence type="ECO:0000313" key="1">
    <source>
        <dbReference type="EMBL" id="ODP37106.1"/>
    </source>
</evidence>